<dbReference type="EMBL" id="VSRR010031218">
    <property type="protein sequence ID" value="MPC70487.1"/>
    <property type="molecule type" value="Genomic_DNA"/>
</dbReference>
<dbReference type="Proteomes" id="UP000324222">
    <property type="component" value="Unassembled WGS sequence"/>
</dbReference>
<dbReference type="AlphaFoldDB" id="A0A5B7HMP0"/>
<evidence type="ECO:0000313" key="3">
    <source>
        <dbReference type="Proteomes" id="UP000324222"/>
    </source>
</evidence>
<proteinExistence type="predicted"/>
<feature type="region of interest" description="Disordered" evidence="1">
    <location>
        <begin position="57"/>
        <end position="114"/>
    </location>
</feature>
<keyword evidence="3" id="KW-1185">Reference proteome</keyword>
<organism evidence="2 3">
    <name type="scientific">Portunus trituberculatus</name>
    <name type="common">Swimming crab</name>
    <name type="synonym">Neptunus trituberculatus</name>
    <dbReference type="NCBI Taxonomy" id="210409"/>
    <lineage>
        <taxon>Eukaryota</taxon>
        <taxon>Metazoa</taxon>
        <taxon>Ecdysozoa</taxon>
        <taxon>Arthropoda</taxon>
        <taxon>Crustacea</taxon>
        <taxon>Multicrustacea</taxon>
        <taxon>Malacostraca</taxon>
        <taxon>Eumalacostraca</taxon>
        <taxon>Eucarida</taxon>
        <taxon>Decapoda</taxon>
        <taxon>Pleocyemata</taxon>
        <taxon>Brachyura</taxon>
        <taxon>Eubrachyura</taxon>
        <taxon>Portunoidea</taxon>
        <taxon>Portunidae</taxon>
        <taxon>Portuninae</taxon>
        <taxon>Portunus</taxon>
    </lineage>
</organism>
<feature type="compositionally biased region" description="Basic and acidic residues" evidence="1">
    <location>
        <begin position="62"/>
        <end position="73"/>
    </location>
</feature>
<gene>
    <name evidence="2" type="ORF">E2C01_064737</name>
</gene>
<reference evidence="2 3" key="1">
    <citation type="submission" date="2019-05" db="EMBL/GenBank/DDBJ databases">
        <title>Another draft genome of Portunus trituberculatus and its Hox gene families provides insights of decapod evolution.</title>
        <authorList>
            <person name="Jeong J.-H."/>
            <person name="Song I."/>
            <person name="Kim S."/>
            <person name="Choi T."/>
            <person name="Kim D."/>
            <person name="Ryu S."/>
            <person name="Kim W."/>
        </authorList>
    </citation>
    <scope>NUCLEOTIDE SEQUENCE [LARGE SCALE GENOMIC DNA]</scope>
    <source>
        <tissue evidence="2">Muscle</tissue>
    </source>
</reference>
<evidence type="ECO:0000256" key="1">
    <source>
        <dbReference type="SAM" id="MobiDB-lite"/>
    </source>
</evidence>
<accession>A0A5B7HMP0</accession>
<name>A0A5B7HMP0_PORTR</name>
<comment type="caution">
    <text evidence="2">The sequence shown here is derived from an EMBL/GenBank/DDBJ whole genome shotgun (WGS) entry which is preliminary data.</text>
</comment>
<sequence>MHVFSGVAVTSFTAAVTDGSLRGLLHPSQRSTPGRLLLSLSHLGTREGWQMTLLTFSANPEPGRDGDRRKMGEKVWGGAAREREIGKRRRGRMEREEWVGRGGIKSTGERERPMCKIGKSHERCRGSCGRE</sequence>
<evidence type="ECO:0000313" key="2">
    <source>
        <dbReference type="EMBL" id="MPC70487.1"/>
    </source>
</evidence>
<protein>
    <submittedName>
        <fullName evidence="2">Uncharacterized protein</fullName>
    </submittedName>
</protein>